<accession>M1P1J5</accession>
<dbReference type="PROSITE" id="PS51257">
    <property type="entry name" value="PROKAR_LIPOPROTEIN"/>
    <property type="match status" value="1"/>
</dbReference>
<dbReference type="HOGENOM" id="CLU_054522_0_0_7"/>
<dbReference type="Proteomes" id="UP000011721">
    <property type="component" value="Chromosome"/>
</dbReference>
<feature type="transmembrane region" description="Helical" evidence="1">
    <location>
        <begin position="7"/>
        <end position="30"/>
    </location>
</feature>
<keyword evidence="3" id="KW-1185">Reference proteome</keyword>
<dbReference type="OrthoDB" id="9780816at2"/>
<protein>
    <recommendedName>
        <fullName evidence="4">Lipoprotein</fullName>
    </recommendedName>
</protein>
<keyword evidence="1" id="KW-0472">Membrane</keyword>
<dbReference type="RefSeq" id="WP_015403074.1">
    <property type="nucleotide sequence ID" value="NC_020304.1"/>
</dbReference>
<proteinExistence type="predicted"/>
<organism evidence="2 3">
    <name type="scientific">Desulfocapsa sulfexigens (strain DSM 10523 / SB164P1)</name>
    <dbReference type="NCBI Taxonomy" id="1167006"/>
    <lineage>
        <taxon>Bacteria</taxon>
        <taxon>Pseudomonadati</taxon>
        <taxon>Thermodesulfobacteriota</taxon>
        <taxon>Desulfobulbia</taxon>
        <taxon>Desulfobulbales</taxon>
        <taxon>Desulfocapsaceae</taxon>
        <taxon>Desulfocapsa</taxon>
    </lineage>
</organism>
<evidence type="ECO:0000313" key="2">
    <source>
        <dbReference type="EMBL" id="AGF77378.1"/>
    </source>
</evidence>
<evidence type="ECO:0000256" key="1">
    <source>
        <dbReference type="SAM" id="Phobius"/>
    </source>
</evidence>
<keyword evidence="1" id="KW-0812">Transmembrane</keyword>
<evidence type="ECO:0008006" key="4">
    <source>
        <dbReference type="Google" id="ProtNLM"/>
    </source>
</evidence>
<dbReference type="EMBL" id="CP003985">
    <property type="protein sequence ID" value="AGF77378.1"/>
    <property type="molecule type" value="Genomic_DNA"/>
</dbReference>
<keyword evidence="1" id="KW-1133">Transmembrane helix</keyword>
<sequence>MQKLKYILYLLSAVLVMGCGNTVVETLYVADPPNPNAPGKGQTIVILPFADYTSADSIAGAYRRNLAVTEAITDRLVANGFSLAIQEDVFGYLVAEEIVSVIPYDENRTASLSEELNNEWSELMKSHLRTYIQDQKMRSGETVSGSPGTHALDQKAVAKIGRQFNADYIVRGRLLEFKTREENTWIPWKKGLLPFTLGLSSQTLNGFARSDTYDDWGHMLLPGTLGAITGYNADTLGFDNNVGGGVVWGAVGAGAGHMAKNGGQVDQAVVQMRIWVQEAATGNLVWTNRVDVKVSPESVYADRQYDMLFDKAIHKGVNTLIDNFVQYGL</sequence>
<evidence type="ECO:0000313" key="3">
    <source>
        <dbReference type="Proteomes" id="UP000011721"/>
    </source>
</evidence>
<dbReference type="KEGG" id="dsf:UWK_00801"/>
<reference evidence="3" key="1">
    <citation type="journal article" date="2013" name="Stand. Genomic Sci.">
        <title>Complete genome sequence of Desulfocapsa sulfexigens, a marine deltaproteobacterium specialized in disproportionating inorganic sulfur compounds.</title>
        <authorList>
            <person name="Finster K.W."/>
            <person name="Kjeldsen K.U."/>
            <person name="Kube M."/>
            <person name="Reinhardt R."/>
            <person name="Mussmann M."/>
            <person name="Amann R."/>
            <person name="Schreiber L."/>
        </authorList>
    </citation>
    <scope>NUCLEOTIDE SEQUENCE [LARGE SCALE GENOMIC DNA]</scope>
    <source>
        <strain evidence="3">DSM 10523 / SB164P1</strain>
    </source>
</reference>
<dbReference type="STRING" id="1167006.UWK_00801"/>
<name>M1P1J5_DESSD</name>
<dbReference type="eggNOG" id="ENOG5032VK8">
    <property type="taxonomic scope" value="Bacteria"/>
</dbReference>
<gene>
    <name evidence="2" type="ordered locus">UWK_00801</name>
</gene>
<dbReference type="AlphaFoldDB" id="M1P1J5"/>